<proteinExistence type="predicted"/>
<comment type="caution">
    <text evidence="2">The sequence shown here is derived from an EMBL/GenBank/DDBJ whole genome shotgun (WGS) entry which is preliminary data.</text>
</comment>
<keyword evidence="3" id="KW-1185">Reference proteome</keyword>
<name>A0A9W7BFZ5_9STRA</name>
<dbReference type="PANTHER" id="PTHR12126">
    <property type="entry name" value="NADH-UBIQUINONE OXIDOREDUCTASE 39 KDA SUBUNIT-RELATED"/>
    <property type="match status" value="1"/>
</dbReference>
<feature type="domain" description="NAD(P)-binding" evidence="1">
    <location>
        <begin position="8"/>
        <end position="160"/>
    </location>
</feature>
<reference evidence="3" key="1">
    <citation type="journal article" date="2023" name="Commun. Biol.">
        <title>Genome analysis of Parmales, the sister group of diatoms, reveals the evolutionary specialization of diatoms from phago-mixotrophs to photoautotrophs.</title>
        <authorList>
            <person name="Ban H."/>
            <person name="Sato S."/>
            <person name="Yoshikawa S."/>
            <person name="Yamada K."/>
            <person name="Nakamura Y."/>
            <person name="Ichinomiya M."/>
            <person name="Sato N."/>
            <person name="Blanc-Mathieu R."/>
            <person name="Endo H."/>
            <person name="Kuwata A."/>
            <person name="Ogata H."/>
        </authorList>
    </citation>
    <scope>NUCLEOTIDE SEQUENCE [LARGE SCALE GENOMIC DNA]</scope>
    <source>
        <strain evidence="3">NIES 3699</strain>
    </source>
</reference>
<sequence length="330" mass="36260">MSKVAITGALSYTGRYLTEHLIKNHGVTSILNFSRRSTPISDTLSAADLSKITTQPLDFTSKTSMSKSLEGVDVFYCTYWIRFESKTDTHHAASLRVKSAFEAAAEAGVKKIVFSSHTHASLDSPFSYIKNKAVAEKNLREISLSTGVNYSIVRPCGIFGDTPNESILLNNAAYVLRRTPLFLLAEDGNARFQPVHVRDMAELMAELGCGSVGTSGEEVDACGPDRPKAIELFNFINDNAKGVAVVSPTYMPTSVITKLSKPIDWITGDILLDKDDLDLLVTGLTVANDPTDERIKKRRSLFKWIEEVGGELGENYVSSVERYYDVNTGK</sequence>
<dbReference type="Pfam" id="PF13460">
    <property type="entry name" value="NAD_binding_10"/>
    <property type="match status" value="1"/>
</dbReference>
<protein>
    <recommendedName>
        <fullName evidence="1">NAD(P)-binding domain-containing protein</fullName>
    </recommendedName>
</protein>
<dbReference type="EMBL" id="BRXX01000056">
    <property type="protein sequence ID" value="GMH86109.1"/>
    <property type="molecule type" value="Genomic_DNA"/>
</dbReference>
<dbReference type="Proteomes" id="UP001165160">
    <property type="component" value="Unassembled WGS sequence"/>
</dbReference>
<evidence type="ECO:0000313" key="2">
    <source>
        <dbReference type="EMBL" id="GMH86109.1"/>
    </source>
</evidence>
<dbReference type="InterPro" id="IPR036291">
    <property type="entry name" value="NAD(P)-bd_dom_sf"/>
</dbReference>
<organism evidence="2 3">
    <name type="scientific">Triparma verrucosa</name>
    <dbReference type="NCBI Taxonomy" id="1606542"/>
    <lineage>
        <taxon>Eukaryota</taxon>
        <taxon>Sar</taxon>
        <taxon>Stramenopiles</taxon>
        <taxon>Ochrophyta</taxon>
        <taxon>Bolidophyceae</taxon>
        <taxon>Parmales</taxon>
        <taxon>Triparmaceae</taxon>
        <taxon>Triparma</taxon>
    </lineage>
</organism>
<dbReference type="Gene3D" id="3.40.50.720">
    <property type="entry name" value="NAD(P)-binding Rossmann-like Domain"/>
    <property type="match status" value="1"/>
</dbReference>
<dbReference type="AlphaFoldDB" id="A0A9W7BFZ5"/>
<accession>A0A9W7BFZ5</accession>
<dbReference type="PANTHER" id="PTHR12126:SF11">
    <property type="entry name" value="NADH DEHYDROGENASE [UBIQUINONE] 1 ALPHA SUBCOMPLEX SUBUNIT 9, MITOCHONDRIAL"/>
    <property type="match status" value="1"/>
</dbReference>
<dbReference type="InterPro" id="IPR051207">
    <property type="entry name" value="ComplexI_NDUFA9_subunit"/>
</dbReference>
<dbReference type="SUPFAM" id="SSF51735">
    <property type="entry name" value="NAD(P)-binding Rossmann-fold domains"/>
    <property type="match status" value="1"/>
</dbReference>
<dbReference type="InterPro" id="IPR016040">
    <property type="entry name" value="NAD(P)-bd_dom"/>
</dbReference>
<evidence type="ECO:0000259" key="1">
    <source>
        <dbReference type="Pfam" id="PF13460"/>
    </source>
</evidence>
<gene>
    <name evidence="2" type="ORF">TrVE_jg4437</name>
</gene>
<evidence type="ECO:0000313" key="3">
    <source>
        <dbReference type="Proteomes" id="UP001165160"/>
    </source>
</evidence>
<dbReference type="GO" id="GO:0044877">
    <property type="term" value="F:protein-containing complex binding"/>
    <property type="evidence" value="ECO:0007669"/>
    <property type="project" value="TreeGrafter"/>
</dbReference>